<dbReference type="RefSeq" id="WP_006337511.1">
    <property type="nucleotide sequence ID" value="NZ_BAHC01000192.1"/>
</dbReference>
<dbReference type="eggNOG" id="COG0572">
    <property type="taxonomic scope" value="Bacteria"/>
</dbReference>
<name>K6WGC9_9ACTN</name>
<evidence type="ECO:0000313" key="2">
    <source>
        <dbReference type="Proteomes" id="UP000008363"/>
    </source>
</evidence>
<protein>
    <recommendedName>
        <fullName evidence="3">Uridine kinase</fullName>
    </recommendedName>
</protein>
<dbReference type="Gene3D" id="3.40.50.300">
    <property type="entry name" value="P-loop containing nucleotide triphosphate hydrolases"/>
    <property type="match status" value="1"/>
</dbReference>
<keyword evidence="2" id="KW-1185">Reference proteome</keyword>
<accession>K6WGC9</accession>
<sequence>MPRFTATTPTRLVAMCAELAAERPGRRVVVIDGADAAAPAALARHVAEHLVTAGRATAVVAMTDFLRPASLRFEYGHTDTESYRTIWFDLDAVRREVVDALHERGRWLPRLWDAARDRSFRDEPRAAAADQILLLAGPMLVGSGLAADATVALQMSEGALRRSTPDDAAWTIPVLVAQAEQAPRADIEVRYDHPERPAVRTD</sequence>
<evidence type="ECO:0000313" key="1">
    <source>
        <dbReference type="EMBL" id="GAB92801.1"/>
    </source>
</evidence>
<organism evidence="1 2">
    <name type="scientific">Gordonia rhizosphera NBRC 16068</name>
    <dbReference type="NCBI Taxonomy" id="1108045"/>
    <lineage>
        <taxon>Bacteria</taxon>
        <taxon>Bacillati</taxon>
        <taxon>Actinomycetota</taxon>
        <taxon>Actinomycetes</taxon>
        <taxon>Mycobacteriales</taxon>
        <taxon>Gordoniaceae</taxon>
        <taxon>Gordonia</taxon>
    </lineage>
</organism>
<dbReference type="Proteomes" id="UP000008363">
    <property type="component" value="Unassembled WGS sequence"/>
</dbReference>
<gene>
    <name evidence="1" type="ORF">GORHZ_192_00090</name>
</gene>
<proteinExistence type="predicted"/>
<dbReference type="STRING" id="1108045.GORHZ_192_00090"/>
<comment type="caution">
    <text evidence="1">The sequence shown here is derived from an EMBL/GenBank/DDBJ whole genome shotgun (WGS) entry which is preliminary data.</text>
</comment>
<reference evidence="1 2" key="1">
    <citation type="submission" date="2012-08" db="EMBL/GenBank/DDBJ databases">
        <title>Whole genome shotgun sequence of Gordonia rhizosphera NBRC 16068.</title>
        <authorList>
            <person name="Takarada H."/>
            <person name="Isaki S."/>
            <person name="Hosoyama A."/>
            <person name="Tsuchikane K."/>
            <person name="Katsumata H."/>
            <person name="Baba S."/>
            <person name="Ohji S."/>
            <person name="Yamazaki S."/>
            <person name="Fujita N."/>
        </authorList>
    </citation>
    <scope>NUCLEOTIDE SEQUENCE [LARGE SCALE GENOMIC DNA]</scope>
    <source>
        <strain evidence="1 2">NBRC 16068</strain>
    </source>
</reference>
<dbReference type="AlphaFoldDB" id="K6WGC9"/>
<evidence type="ECO:0008006" key="3">
    <source>
        <dbReference type="Google" id="ProtNLM"/>
    </source>
</evidence>
<dbReference type="InterPro" id="IPR027417">
    <property type="entry name" value="P-loop_NTPase"/>
</dbReference>
<dbReference type="EMBL" id="BAHC01000192">
    <property type="protein sequence ID" value="GAB92801.1"/>
    <property type="molecule type" value="Genomic_DNA"/>
</dbReference>